<dbReference type="Proteomes" id="UP000233524">
    <property type="component" value="Unassembled WGS sequence"/>
</dbReference>
<protein>
    <submittedName>
        <fullName evidence="1">Uncharacterized protein</fullName>
    </submittedName>
</protein>
<dbReference type="InParanoid" id="A0A2N3N526"/>
<gene>
    <name evidence="1" type="ORF">jhhlp_006144</name>
</gene>
<dbReference type="AlphaFoldDB" id="A0A2N3N526"/>
<name>A0A2N3N526_9PEZI</name>
<reference evidence="1 2" key="1">
    <citation type="journal article" date="2017" name="G3 (Bethesda)">
        <title>First Draft Genome Sequence of the Pathogenic Fungus Lomentospora prolificans (Formerly Scedosporium prolificans).</title>
        <authorList>
            <person name="Luo R."/>
            <person name="Zimin A."/>
            <person name="Workman R."/>
            <person name="Fan Y."/>
            <person name="Pertea G."/>
            <person name="Grossman N."/>
            <person name="Wear M.P."/>
            <person name="Jia B."/>
            <person name="Miller H."/>
            <person name="Casadevall A."/>
            <person name="Timp W."/>
            <person name="Zhang S.X."/>
            <person name="Salzberg S.L."/>
        </authorList>
    </citation>
    <scope>NUCLEOTIDE SEQUENCE [LARGE SCALE GENOMIC DNA]</scope>
    <source>
        <strain evidence="1 2">JHH-5317</strain>
    </source>
</reference>
<dbReference type="OrthoDB" id="5355126at2759"/>
<dbReference type="EMBL" id="NLAX01000701">
    <property type="protein sequence ID" value="PKS07540.1"/>
    <property type="molecule type" value="Genomic_DNA"/>
</dbReference>
<evidence type="ECO:0000313" key="2">
    <source>
        <dbReference type="Proteomes" id="UP000233524"/>
    </source>
</evidence>
<sequence>MSRSRLPTYLGVAAAGGVGYYLYKSGGNPKVAGQQAKRMLTLPKLTDDVSKALPGSPERPKIATEVGSKIDNAAYETEKNFNSAKNNVEAYARDRKNEIMHGIDKADQKIEEKAAKAKGWFSSGK</sequence>
<comment type="caution">
    <text evidence="1">The sequence shown here is derived from an EMBL/GenBank/DDBJ whole genome shotgun (WGS) entry which is preliminary data.</text>
</comment>
<evidence type="ECO:0000313" key="1">
    <source>
        <dbReference type="EMBL" id="PKS07540.1"/>
    </source>
</evidence>
<keyword evidence="2" id="KW-1185">Reference proteome</keyword>
<proteinExistence type="predicted"/>
<dbReference type="VEuPathDB" id="FungiDB:jhhlp_006144"/>
<accession>A0A2N3N526</accession>
<organism evidence="1 2">
    <name type="scientific">Lomentospora prolificans</name>
    <dbReference type="NCBI Taxonomy" id="41688"/>
    <lineage>
        <taxon>Eukaryota</taxon>
        <taxon>Fungi</taxon>
        <taxon>Dikarya</taxon>
        <taxon>Ascomycota</taxon>
        <taxon>Pezizomycotina</taxon>
        <taxon>Sordariomycetes</taxon>
        <taxon>Hypocreomycetidae</taxon>
        <taxon>Microascales</taxon>
        <taxon>Microascaceae</taxon>
        <taxon>Lomentospora</taxon>
    </lineage>
</organism>